<protein>
    <submittedName>
        <fullName evidence="3">Uncharacterized protein</fullName>
    </submittedName>
</protein>
<dbReference type="AlphaFoldDB" id="A0A1F8FWA3"/>
<organism evidence="3 4">
    <name type="scientific">Candidatus Yanofskybacteria bacterium RIFCSPHIGHO2_02_FULL_50_12</name>
    <dbReference type="NCBI Taxonomy" id="1802685"/>
    <lineage>
        <taxon>Bacteria</taxon>
        <taxon>Candidatus Yanofskyibacteriota</taxon>
    </lineage>
</organism>
<feature type="coiled-coil region" evidence="1">
    <location>
        <begin position="35"/>
        <end position="113"/>
    </location>
</feature>
<dbReference type="Proteomes" id="UP000178117">
    <property type="component" value="Unassembled WGS sequence"/>
</dbReference>
<dbReference type="EMBL" id="MGJZ01000013">
    <property type="protein sequence ID" value="OGN17332.1"/>
    <property type="molecule type" value="Genomic_DNA"/>
</dbReference>
<sequence>MLAVIFAFTFSAHAEEPTPTHGSKPVRQTVKPAIRKEVQDIKKETQNTVREIKTEAKQDIRAIKEERKVDPQAVRADLEEKRKELKSQIETKRKEAQTRIKAKEAELKERLTKIKDERKVEAVKKIDKNIDALNQRMLNHFANSLEKLSSILNRIAERASKAETAGADVSTVRADIDAATNAIAKAKEAIAAQAGKTYTIEVATEEGLKQAVQRARQALHADLKVVKDSVKAAGEAVRKAAVDLGKVPRQSPTNSPQATPSE</sequence>
<comment type="caution">
    <text evidence="3">The sequence shown here is derived from an EMBL/GenBank/DDBJ whole genome shotgun (WGS) entry which is preliminary data.</text>
</comment>
<feature type="compositionally biased region" description="Polar residues" evidence="2">
    <location>
        <begin position="250"/>
        <end position="262"/>
    </location>
</feature>
<evidence type="ECO:0000313" key="4">
    <source>
        <dbReference type="Proteomes" id="UP000178117"/>
    </source>
</evidence>
<feature type="region of interest" description="Disordered" evidence="2">
    <location>
        <begin position="241"/>
        <end position="262"/>
    </location>
</feature>
<proteinExistence type="predicted"/>
<evidence type="ECO:0000313" key="3">
    <source>
        <dbReference type="EMBL" id="OGN17332.1"/>
    </source>
</evidence>
<evidence type="ECO:0000256" key="1">
    <source>
        <dbReference type="SAM" id="Coils"/>
    </source>
</evidence>
<keyword evidence="1" id="KW-0175">Coiled coil</keyword>
<dbReference type="SUPFAM" id="SSF58113">
    <property type="entry name" value="Apolipoprotein A-I"/>
    <property type="match status" value="1"/>
</dbReference>
<reference evidence="3 4" key="1">
    <citation type="journal article" date="2016" name="Nat. Commun.">
        <title>Thousands of microbial genomes shed light on interconnected biogeochemical processes in an aquifer system.</title>
        <authorList>
            <person name="Anantharaman K."/>
            <person name="Brown C.T."/>
            <person name="Hug L.A."/>
            <person name="Sharon I."/>
            <person name="Castelle C.J."/>
            <person name="Probst A.J."/>
            <person name="Thomas B.C."/>
            <person name="Singh A."/>
            <person name="Wilkins M.J."/>
            <person name="Karaoz U."/>
            <person name="Brodie E.L."/>
            <person name="Williams K.H."/>
            <person name="Hubbard S.S."/>
            <person name="Banfield J.F."/>
        </authorList>
    </citation>
    <scope>NUCLEOTIDE SEQUENCE [LARGE SCALE GENOMIC DNA]</scope>
</reference>
<evidence type="ECO:0000256" key="2">
    <source>
        <dbReference type="SAM" id="MobiDB-lite"/>
    </source>
</evidence>
<gene>
    <name evidence="3" type="ORF">A3C88_01630</name>
</gene>
<name>A0A1F8FWA3_9BACT</name>
<dbReference type="STRING" id="1802685.A3C88_01630"/>
<accession>A0A1F8FWA3</accession>